<dbReference type="AlphaFoldDB" id="A0A8C5IWP4"/>
<dbReference type="OMA" id="AHFYVIS"/>
<evidence type="ECO:0000256" key="10">
    <source>
        <dbReference type="SAM" id="MobiDB-lite"/>
    </source>
</evidence>
<evidence type="ECO:0000256" key="5">
    <source>
        <dbReference type="ARBA" id="ARBA00022989"/>
    </source>
</evidence>
<dbReference type="PANTHER" id="PTHR21508">
    <property type="entry name" value="MITOGUARDIN"/>
    <property type="match status" value="1"/>
</dbReference>
<proteinExistence type="inferred from homology"/>
<comment type="similarity">
    <text evidence="2">Belongs to the mitoguardin family.</text>
</comment>
<organism evidence="11 12">
    <name type="scientific">Junco hyemalis</name>
    <name type="common">Dark-eyed junco</name>
    <dbReference type="NCBI Taxonomy" id="40217"/>
    <lineage>
        <taxon>Eukaryota</taxon>
        <taxon>Metazoa</taxon>
        <taxon>Chordata</taxon>
        <taxon>Craniata</taxon>
        <taxon>Vertebrata</taxon>
        <taxon>Euteleostomi</taxon>
        <taxon>Archelosauria</taxon>
        <taxon>Archosauria</taxon>
        <taxon>Dinosauria</taxon>
        <taxon>Saurischia</taxon>
        <taxon>Theropoda</taxon>
        <taxon>Coelurosauria</taxon>
        <taxon>Aves</taxon>
        <taxon>Neognathae</taxon>
        <taxon>Neoaves</taxon>
        <taxon>Telluraves</taxon>
        <taxon>Australaves</taxon>
        <taxon>Passeriformes</taxon>
        <taxon>Passerellidae</taxon>
        <taxon>Junco</taxon>
    </lineage>
</organism>
<reference evidence="11" key="1">
    <citation type="submission" date="2025-08" db="UniProtKB">
        <authorList>
            <consortium name="Ensembl"/>
        </authorList>
    </citation>
    <scope>IDENTIFICATION</scope>
</reference>
<comment type="subcellular location">
    <subcellularLocation>
        <location evidence="1">Mitochondrion outer membrane</location>
        <topology evidence="1">Multi-pass membrane protein</topology>
    </subcellularLocation>
</comment>
<evidence type="ECO:0000256" key="7">
    <source>
        <dbReference type="ARBA" id="ARBA00023136"/>
    </source>
</evidence>
<evidence type="ECO:0000256" key="9">
    <source>
        <dbReference type="ARBA" id="ARBA00041863"/>
    </source>
</evidence>
<keyword evidence="12" id="KW-1185">Reference proteome</keyword>
<dbReference type="PANTHER" id="PTHR21508:SF4">
    <property type="entry name" value="MITOGUARDIN 2"/>
    <property type="match status" value="1"/>
</dbReference>
<keyword evidence="5" id="KW-1133">Transmembrane helix</keyword>
<evidence type="ECO:0000313" key="12">
    <source>
        <dbReference type="Proteomes" id="UP000694408"/>
    </source>
</evidence>
<evidence type="ECO:0000256" key="3">
    <source>
        <dbReference type="ARBA" id="ARBA00022692"/>
    </source>
</evidence>
<keyword evidence="4" id="KW-1000">Mitochondrion outer membrane</keyword>
<sequence>MAFRRTEGMSIMQALAMTVAEIPVFVYTTFGQSVFSQLRLSPGLRKVLFATALGTVALALAAHQLKRRRRRKKQIAPDKCGFKPGGITVPILPTRRVSSVKKGYSSRRVQSPGSKSNDTLSGISSIEPSKHSSSSHSLASMVAVNSSSPVPPGMWEAQAMGDAGAIGDSSAESLYVQGMELFEEALQKWEQALSIRQRDSACTSTPVPWDSSKQQESMSENISEEESQKREFAEKLESLLHRAYHLQEEFGSSLPSDSVLLDLEKTLMLPLADGSLRLRTDDEDSSTSEDSFFSAAELFDSLPFEQMPFHLSKPVAAYEEALQLVKEGKVACRTLRTELLGCYSDQDFLAKLHCVRQAFQELLEDESNQLFFGEVGKQMMIGLMTKAEKNPKAFLESYEEMLRYALKQETWPTTQQELEGRGVVCMSFFDIVLDFILMDAFEDLENPPSSVLAVLRNRWLSDSFKETVPDGFISHFYSVSEHVSPVLAFGFLGPKQQLSEVCSFFKHQIVQYLKDMFDFDNVRYTTVQLLAEDILQLSRRRSEILLGYLGTESAPEMNGALPAESEPLKDELI</sequence>
<evidence type="ECO:0000256" key="8">
    <source>
        <dbReference type="ARBA" id="ARBA00040959"/>
    </source>
</evidence>
<dbReference type="GO" id="GO:0005741">
    <property type="term" value="C:mitochondrial outer membrane"/>
    <property type="evidence" value="ECO:0007669"/>
    <property type="project" value="UniProtKB-SubCell"/>
</dbReference>
<accession>A0A8C5IWP4</accession>
<keyword evidence="7" id="KW-0472">Membrane</keyword>
<dbReference type="GO" id="GO:0008053">
    <property type="term" value="P:mitochondrial fusion"/>
    <property type="evidence" value="ECO:0007669"/>
    <property type="project" value="InterPro"/>
</dbReference>
<protein>
    <recommendedName>
        <fullName evidence="8">Mitoguardin 2</fullName>
    </recommendedName>
    <alternativeName>
        <fullName evidence="9">Protein FAM73B</fullName>
    </alternativeName>
</protein>
<dbReference type="Pfam" id="PF10265">
    <property type="entry name" value="Miga"/>
    <property type="match status" value="1"/>
</dbReference>
<keyword evidence="3" id="KW-0812">Transmembrane</keyword>
<dbReference type="InterPro" id="IPR019392">
    <property type="entry name" value="Miga"/>
</dbReference>
<feature type="compositionally biased region" description="Polar residues" evidence="10">
    <location>
        <begin position="107"/>
        <end position="120"/>
    </location>
</feature>
<evidence type="ECO:0000256" key="4">
    <source>
        <dbReference type="ARBA" id="ARBA00022787"/>
    </source>
</evidence>
<name>A0A8C5IWP4_JUNHY</name>
<evidence type="ECO:0000256" key="6">
    <source>
        <dbReference type="ARBA" id="ARBA00023128"/>
    </source>
</evidence>
<keyword evidence="6" id="KW-0496">Mitochondrion</keyword>
<feature type="compositionally biased region" description="Low complexity" evidence="10">
    <location>
        <begin position="121"/>
        <end position="138"/>
    </location>
</feature>
<evidence type="ECO:0000256" key="2">
    <source>
        <dbReference type="ARBA" id="ARBA00008969"/>
    </source>
</evidence>
<dbReference type="Ensembl" id="ENSJHYT00000011353.1">
    <property type="protein sequence ID" value="ENSJHYP00000009364.1"/>
    <property type="gene ID" value="ENSJHYG00000007385.1"/>
</dbReference>
<feature type="region of interest" description="Disordered" evidence="10">
    <location>
        <begin position="200"/>
        <end position="228"/>
    </location>
</feature>
<feature type="region of interest" description="Disordered" evidence="10">
    <location>
        <begin position="98"/>
        <end position="138"/>
    </location>
</feature>
<reference evidence="11" key="2">
    <citation type="submission" date="2025-09" db="UniProtKB">
        <authorList>
            <consortium name="Ensembl"/>
        </authorList>
    </citation>
    <scope>IDENTIFICATION</scope>
</reference>
<evidence type="ECO:0000256" key="1">
    <source>
        <dbReference type="ARBA" id="ARBA00004374"/>
    </source>
</evidence>
<evidence type="ECO:0000313" key="11">
    <source>
        <dbReference type="Ensembl" id="ENSJHYP00000009364.1"/>
    </source>
</evidence>
<dbReference type="Proteomes" id="UP000694408">
    <property type="component" value="Unplaced"/>
</dbReference>